<gene>
    <name evidence="1" type="ORF">E4L98_01185</name>
</gene>
<keyword evidence="2" id="KW-1185">Reference proteome</keyword>
<dbReference type="Proteomes" id="UP000297729">
    <property type="component" value="Unassembled WGS sequence"/>
</dbReference>
<dbReference type="AlphaFoldDB" id="A0A4Y9T224"/>
<sequence>MAGQKTFINNTPRDISLTLSIRAGDNPANTAGQQTITIRANSQARVTYGNDSNIYLNGLSVVAVGEDGVFGEQEFVVTRGAPIDNLLNMNSVVVLNGGFVQLTSHN</sequence>
<evidence type="ECO:0000313" key="1">
    <source>
        <dbReference type="EMBL" id="TFW31061.1"/>
    </source>
</evidence>
<proteinExistence type="predicted"/>
<dbReference type="OrthoDB" id="2046097at2"/>
<evidence type="ECO:0000313" key="2">
    <source>
        <dbReference type="Proteomes" id="UP000297729"/>
    </source>
</evidence>
<protein>
    <submittedName>
        <fullName evidence="1">Uncharacterized protein</fullName>
    </submittedName>
</protein>
<organism evidence="1 2">
    <name type="scientific">Duganella callida</name>
    <dbReference type="NCBI Taxonomy" id="2561932"/>
    <lineage>
        <taxon>Bacteria</taxon>
        <taxon>Pseudomonadati</taxon>
        <taxon>Pseudomonadota</taxon>
        <taxon>Betaproteobacteria</taxon>
        <taxon>Burkholderiales</taxon>
        <taxon>Oxalobacteraceae</taxon>
        <taxon>Telluria group</taxon>
        <taxon>Duganella</taxon>
    </lineage>
</organism>
<name>A0A4Y9T224_9BURK</name>
<comment type="caution">
    <text evidence="1">The sequence shown here is derived from an EMBL/GenBank/DDBJ whole genome shotgun (WGS) entry which is preliminary data.</text>
</comment>
<reference evidence="1 2" key="1">
    <citation type="submission" date="2019-03" db="EMBL/GenBank/DDBJ databases">
        <title>Draft Genome Sequence of Duganella callidus sp. nov., a Novel Duganella Species Isolated from Cultivated Soil.</title>
        <authorList>
            <person name="Raths R."/>
            <person name="Peta V."/>
            <person name="Bucking H."/>
        </authorList>
    </citation>
    <scope>NUCLEOTIDE SEQUENCE [LARGE SCALE GENOMIC DNA]</scope>
    <source>
        <strain evidence="1 2">DN04</strain>
    </source>
</reference>
<dbReference type="EMBL" id="SPVG01000013">
    <property type="protein sequence ID" value="TFW31061.1"/>
    <property type="molecule type" value="Genomic_DNA"/>
</dbReference>
<dbReference type="RefSeq" id="WP_135199735.1">
    <property type="nucleotide sequence ID" value="NZ_SPVG01000013.1"/>
</dbReference>
<accession>A0A4Y9T224</accession>